<evidence type="ECO:0000256" key="10">
    <source>
        <dbReference type="ARBA" id="ARBA00023136"/>
    </source>
</evidence>
<keyword evidence="6 13" id="KW-0812">Transmembrane</keyword>
<evidence type="ECO:0000313" key="16">
    <source>
        <dbReference type="Proteomes" id="UP000469452"/>
    </source>
</evidence>
<feature type="transmembrane region" description="Helical" evidence="14">
    <location>
        <begin position="20"/>
        <end position="43"/>
    </location>
</feature>
<evidence type="ECO:0000256" key="2">
    <source>
        <dbReference type="ARBA" id="ARBA00010185"/>
    </source>
</evidence>
<evidence type="ECO:0000256" key="7">
    <source>
        <dbReference type="ARBA" id="ARBA00022695"/>
    </source>
</evidence>
<evidence type="ECO:0000256" key="5">
    <source>
        <dbReference type="ARBA" id="ARBA00022679"/>
    </source>
</evidence>
<dbReference type="InterPro" id="IPR000374">
    <property type="entry name" value="PC_trans"/>
</dbReference>
<dbReference type="Proteomes" id="UP000469452">
    <property type="component" value="Unassembled WGS sequence"/>
</dbReference>
<evidence type="ECO:0000313" key="15">
    <source>
        <dbReference type="EMBL" id="KAF0769674.1"/>
    </source>
</evidence>
<name>A0A6A5AF17_APHAT</name>
<evidence type="ECO:0000256" key="8">
    <source>
        <dbReference type="ARBA" id="ARBA00022989"/>
    </source>
</evidence>
<sequence length="149" mass="16205">SHFLARHISPNKDIEGSIGGILLGLAATLIVDALWINMTAIAVNDELLAKRRREHVWRIVFALVGGAISRYGDLFASLLKRLAGVKDTGTLIPGHGGLLDRVDAMLFLGAVFVLYHRIGSPSNYDGVISDSYQHQVARRYDILAAQGRG</sequence>
<dbReference type="AlphaFoldDB" id="A0A6A5AF17"/>
<evidence type="ECO:0000256" key="13">
    <source>
        <dbReference type="RuleBase" id="RU003938"/>
    </source>
</evidence>
<keyword evidence="11" id="KW-0594">Phospholipid biosynthesis</keyword>
<evidence type="ECO:0000256" key="14">
    <source>
        <dbReference type="SAM" id="Phobius"/>
    </source>
</evidence>
<dbReference type="UniPathway" id="UPA00557">
    <property type="reaction ID" value="UER00614"/>
</dbReference>
<keyword evidence="8 14" id="KW-1133">Transmembrane helix</keyword>
<organism evidence="15 16">
    <name type="scientific">Aphanomyces astaci</name>
    <name type="common">Crayfish plague agent</name>
    <dbReference type="NCBI Taxonomy" id="112090"/>
    <lineage>
        <taxon>Eukaryota</taxon>
        <taxon>Sar</taxon>
        <taxon>Stramenopiles</taxon>
        <taxon>Oomycota</taxon>
        <taxon>Saprolegniomycetes</taxon>
        <taxon>Saprolegniales</taxon>
        <taxon>Verrucalvaceae</taxon>
        <taxon>Aphanomyces</taxon>
    </lineage>
</organism>
<dbReference type="PANTHER" id="PTHR46382">
    <property type="entry name" value="PHOSPHATIDATE CYTIDYLYLTRANSFERASE"/>
    <property type="match status" value="1"/>
</dbReference>
<keyword evidence="12" id="KW-1208">Phospholipid metabolism</keyword>
<dbReference type="GO" id="GO:0004605">
    <property type="term" value="F:phosphatidate cytidylyltransferase activity"/>
    <property type="evidence" value="ECO:0007669"/>
    <property type="project" value="UniProtKB-EC"/>
</dbReference>
<accession>A0A6A5AF17</accession>
<dbReference type="GO" id="GO:0005886">
    <property type="term" value="C:plasma membrane"/>
    <property type="evidence" value="ECO:0007669"/>
    <property type="project" value="UniProtKB-SubCell"/>
</dbReference>
<comment type="similarity">
    <text evidence="2 13">Belongs to the CDS family.</text>
</comment>
<feature type="transmembrane region" description="Helical" evidence="14">
    <location>
        <begin position="55"/>
        <end position="72"/>
    </location>
</feature>
<evidence type="ECO:0000256" key="9">
    <source>
        <dbReference type="ARBA" id="ARBA00023098"/>
    </source>
</evidence>
<keyword evidence="7 13" id="KW-0548">Nucleotidyltransferase</keyword>
<gene>
    <name evidence="15" type="ORF">AaE_002678</name>
</gene>
<comment type="pathway">
    <text evidence="13">Phospholipid metabolism; CDP-diacylglycerol biosynthesis; CDP-diacylglycerol from sn-glycerol 3-phosphate: step 3/3.</text>
</comment>
<comment type="catalytic activity">
    <reaction evidence="13">
        <text>a 1,2-diacyl-sn-glycero-3-phosphate + CTP + H(+) = a CDP-1,2-diacyl-sn-glycerol + diphosphate</text>
        <dbReference type="Rhea" id="RHEA:16229"/>
        <dbReference type="ChEBI" id="CHEBI:15378"/>
        <dbReference type="ChEBI" id="CHEBI:33019"/>
        <dbReference type="ChEBI" id="CHEBI:37563"/>
        <dbReference type="ChEBI" id="CHEBI:58332"/>
        <dbReference type="ChEBI" id="CHEBI:58608"/>
        <dbReference type="EC" id="2.7.7.41"/>
    </reaction>
</comment>
<keyword evidence="10 14" id="KW-0472">Membrane</keyword>
<evidence type="ECO:0000256" key="3">
    <source>
        <dbReference type="ARBA" id="ARBA00022475"/>
    </source>
</evidence>
<dbReference type="PROSITE" id="PS01315">
    <property type="entry name" value="CDS"/>
    <property type="match status" value="1"/>
</dbReference>
<dbReference type="PANTHER" id="PTHR46382:SF1">
    <property type="entry name" value="PHOSPHATIDATE CYTIDYLYLTRANSFERASE"/>
    <property type="match status" value="1"/>
</dbReference>
<reference evidence="15 16" key="1">
    <citation type="submission" date="2019-06" db="EMBL/GenBank/DDBJ databases">
        <title>Genomics analysis of Aphanomyces spp. identifies a new class of oomycete effector associated with host adaptation.</title>
        <authorList>
            <person name="Gaulin E."/>
        </authorList>
    </citation>
    <scope>NUCLEOTIDE SEQUENCE [LARGE SCALE GENOMIC DNA]</scope>
    <source>
        <strain evidence="15 16">E</strain>
    </source>
</reference>
<dbReference type="GO" id="GO:0016024">
    <property type="term" value="P:CDP-diacylglycerol biosynthetic process"/>
    <property type="evidence" value="ECO:0007669"/>
    <property type="project" value="UniProtKB-UniPathway"/>
</dbReference>
<dbReference type="Pfam" id="PF01148">
    <property type="entry name" value="CTP_transf_1"/>
    <property type="match status" value="1"/>
</dbReference>
<keyword evidence="3" id="KW-1003">Cell membrane</keyword>
<dbReference type="EMBL" id="VJMI01005367">
    <property type="protein sequence ID" value="KAF0769674.1"/>
    <property type="molecule type" value="Genomic_DNA"/>
</dbReference>
<keyword evidence="5 13" id="KW-0808">Transferase</keyword>
<dbReference type="EC" id="2.7.7.41" evidence="13"/>
<evidence type="ECO:0000256" key="12">
    <source>
        <dbReference type="ARBA" id="ARBA00023264"/>
    </source>
</evidence>
<comment type="subcellular location">
    <subcellularLocation>
        <location evidence="1">Cell membrane</location>
        <topology evidence="1">Multi-pass membrane protein</topology>
    </subcellularLocation>
</comment>
<keyword evidence="4" id="KW-0444">Lipid biosynthesis</keyword>
<feature type="non-terminal residue" evidence="15">
    <location>
        <position position="1"/>
    </location>
</feature>
<evidence type="ECO:0000256" key="1">
    <source>
        <dbReference type="ARBA" id="ARBA00004651"/>
    </source>
</evidence>
<comment type="caution">
    <text evidence="15">The sequence shown here is derived from an EMBL/GenBank/DDBJ whole genome shotgun (WGS) entry which is preliminary data.</text>
</comment>
<keyword evidence="9" id="KW-0443">Lipid metabolism</keyword>
<evidence type="ECO:0000256" key="11">
    <source>
        <dbReference type="ARBA" id="ARBA00023209"/>
    </source>
</evidence>
<evidence type="ECO:0000256" key="4">
    <source>
        <dbReference type="ARBA" id="ARBA00022516"/>
    </source>
</evidence>
<proteinExistence type="inferred from homology"/>
<dbReference type="VEuPathDB" id="FungiDB:H257_09296"/>
<protein>
    <recommendedName>
        <fullName evidence="13">Phosphatidate cytidylyltransferase</fullName>
        <ecNumber evidence="13">2.7.7.41</ecNumber>
    </recommendedName>
</protein>
<evidence type="ECO:0000256" key="6">
    <source>
        <dbReference type="ARBA" id="ARBA00022692"/>
    </source>
</evidence>